<name>A0A411HJI2_9GAMM</name>
<dbReference type="OrthoDB" id="5290315at2"/>
<sequence length="287" mass="31383">MRMPRFSRVVLVGALVLLLSDCASVMSRATSQVANNLSNEILDQDDPGTVKDGVPAYLLLIGSLIAGDPDNADLLLAGAKLYGAYAGGFVEDPERGKRLAARAYGYTRRAVCLREKTFCVQLDAPFETFQTALNQQGIKSVPLLYGFASAWAGKIQVDSGNWNAIADIPKVQAILERIVALDDHYEDGGAYLYLGVLNSIRPASLGGKPEDGKKYFEKALELSGGKNQMVRVLYAEHYARLVFDKDLHDKLLNDAISADPYAPHLTLVNVLAQRRAKQLLESGKDYF</sequence>
<feature type="chain" id="PRO_5019443924" evidence="1">
    <location>
        <begin position="26"/>
        <end position="287"/>
    </location>
</feature>
<evidence type="ECO:0000256" key="1">
    <source>
        <dbReference type="SAM" id="SignalP"/>
    </source>
</evidence>
<evidence type="ECO:0000313" key="2">
    <source>
        <dbReference type="EMBL" id="QBB70658.1"/>
    </source>
</evidence>
<gene>
    <name evidence="2" type="ORF">ELE36_09935</name>
</gene>
<dbReference type="Proteomes" id="UP000291562">
    <property type="component" value="Chromosome"/>
</dbReference>
<organism evidence="2 3">
    <name type="scientific">Pseudolysobacter antarcticus</name>
    <dbReference type="NCBI Taxonomy" id="2511995"/>
    <lineage>
        <taxon>Bacteria</taxon>
        <taxon>Pseudomonadati</taxon>
        <taxon>Pseudomonadota</taxon>
        <taxon>Gammaproteobacteria</taxon>
        <taxon>Lysobacterales</taxon>
        <taxon>Rhodanobacteraceae</taxon>
        <taxon>Pseudolysobacter</taxon>
    </lineage>
</organism>
<dbReference type="KEGG" id="xbc:ELE36_09935"/>
<keyword evidence="3" id="KW-1185">Reference proteome</keyword>
<dbReference type="InterPro" id="IPR031823">
    <property type="entry name" value="TatT"/>
</dbReference>
<protein>
    <submittedName>
        <fullName evidence="2">Uncharacterized protein</fullName>
    </submittedName>
</protein>
<dbReference type="EMBL" id="CP035704">
    <property type="protein sequence ID" value="QBB70658.1"/>
    <property type="molecule type" value="Genomic_DNA"/>
</dbReference>
<evidence type="ECO:0000313" key="3">
    <source>
        <dbReference type="Proteomes" id="UP000291562"/>
    </source>
</evidence>
<accession>A0A411HJI2</accession>
<dbReference type="Pfam" id="PF16811">
    <property type="entry name" value="TAtT"/>
    <property type="match status" value="1"/>
</dbReference>
<dbReference type="RefSeq" id="WP_129832915.1">
    <property type="nucleotide sequence ID" value="NZ_CP035704.1"/>
</dbReference>
<reference evidence="2 3" key="1">
    <citation type="submission" date="2019-01" db="EMBL/GenBank/DDBJ databases">
        <title>Pseudolysobacter antarctica gen. nov., sp. nov., isolated from Fildes Peninsula, Antarctica.</title>
        <authorList>
            <person name="Wei Z."/>
            <person name="Peng F."/>
        </authorList>
    </citation>
    <scope>NUCLEOTIDE SEQUENCE [LARGE SCALE GENOMIC DNA]</scope>
    <source>
        <strain evidence="2 3">AQ6-296</strain>
    </source>
</reference>
<dbReference type="InterPro" id="IPR038537">
    <property type="entry name" value="TatT_sf"/>
</dbReference>
<dbReference type="Gene3D" id="1.25.40.920">
    <property type="entry name" value="TRAP transporter T-component"/>
    <property type="match status" value="1"/>
</dbReference>
<proteinExistence type="predicted"/>
<feature type="signal peptide" evidence="1">
    <location>
        <begin position="1"/>
        <end position="25"/>
    </location>
</feature>
<keyword evidence="1" id="KW-0732">Signal</keyword>
<dbReference type="AlphaFoldDB" id="A0A411HJI2"/>